<dbReference type="PROSITE" id="PS01223">
    <property type="entry name" value="PROA"/>
    <property type="match status" value="1"/>
</dbReference>
<keyword evidence="2 7" id="KW-0028">Amino-acid biosynthesis</keyword>
<gene>
    <name evidence="7" type="primary">proA</name>
    <name evidence="9" type="ORF">IAA37_01770</name>
</gene>
<dbReference type="GO" id="GO:0055129">
    <property type="term" value="P:L-proline biosynthetic process"/>
    <property type="evidence" value="ECO:0007669"/>
    <property type="project" value="UniProtKB-UniRule"/>
</dbReference>
<comment type="function">
    <text evidence="7">Catalyzes the NADPH-dependent reduction of L-glutamate 5-phosphate into L-glutamate 5-semialdehyde and phosphate. The product spontaneously undergoes cyclization to form 1-pyrroline-5-carboxylate.</text>
</comment>
<evidence type="ECO:0000256" key="6">
    <source>
        <dbReference type="ARBA" id="ARBA00049024"/>
    </source>
</evidence>
<dbReference type="GO" id="GO:0005737">
    <property type="term" value="C:cytoplasm"/>
    <property type="evidence" value="ECO:0007669"/>
    <property type="project" value="UniProtKB-SubCell"/>
</dbReference>
<dbReference type="InterPro" id="IPR015590">
    <property type="entry name" value="Aldehyde_DH_dom"/>
</dbReference>
<evidence type="ECO:0000256" key="3">
    <source>
        <dbReference type="ARBA" id="ARBA00022650"/>
    </source>
</evidence>
<protein>
    <recommendedName>
        <fullName evidence="7">Gamma-glutamyl phosphate reductase</fullName>
        <shortName evidence="7">GPR</shortName>
        <ecNumber evidence="7">1.2.1.41</ecNumber>
    </recommendedName>
    <alternativeName>
        <fullName evidence="7">Glutamate-5-semialdehyde dehydrogenase</fullName>
    </alternativeName>
    <alternativeName>
        <fullName evidence="7">Glutamyl-gamma-semialdehyde dehydrogenase</fullName>
        <shortName evidence="7">GSA dehydrogenase</shortName>
    </alternativeName>
</protein>
<evidence type="ECO:0000256" key="4">
    <source>
        <dbReference type="ARBA" id="ARBA00022857"/>
    </source>
</evidence>
<dbReference type="Gene3D" id="3.40.309.10">
    <property type="entry name" value="Aldehyde Dehydrogenase, Chain A, domain 2"/>
    <property type="match status" value="1"/>
</dbReference>
<dbReference type="Gene3D" id="3.40.605.10">
    <property type="entry name" value="Aldehyde Dehydrogenase, Chain A, domain 1"/>
    <property type="match status" value="1"/>
</dbReference>
<dbReference type="EMBL" id="DWXN01000003">
    <property type="protein sequence ID" value="HJB74386.1"/>
    <property type="molecule type" value="Genomic_DNA"/>
</dbReference>
<dbReference type="InterPro" id="IPR016163">
    <property type="entry name" value="Ald_DH_C"/>
</dbReference>
<keyword evidence="5 7" id="KW-0560">Oxidoreductase</keyword>
<dbReference type="Pfam" id="PF00171">
    <property type="entry name" value="Aldedh"/>
    <property type="match status" value="2"/>
</dbReference>
<reference evidence="9" key="2">
    <citation type="submission" date="2021-04" db="EMBL/GenBank/DDBJ databases">
        <authorList>
            <person name="Gilroy R."/>
        </authorList>
    </citation>
    <scope>NUCLEOTIDE SEQUENCE</scope>
    <source>
        <strain evidence="9">CHK188-16595</strain>
    </source>
</reference>
<feature type="domain" description="Aldehyde dehydrogenase" evidence="8">
    <location>
        <begin position="7"/>
        <end position="282"/>
    </location>
</feature>
<evidence type="ECO:0000259" key="8">
    <source>
        <dbReference type="Pfam" id="PF00171"/>
    </source>
</evidence>
<dbReference type="EC" id="1.2.1.41" evidence="7"/>
<dbReference type="InterPro" id="IPR000965">
    <property type="entry name" value="GPR_dom"/>
</dbReference>
<dbReference type="GO" id="GO:0004350">
    <property type="term" value="F:glutamate-5-semialdehyde dehydrogenase activity"/>
    <property type="evidence" value="ECO:0007669"/>
    <property type="project" value="UniProtKB-UniRule"/>
</dbReference>
<dbReference type="PANTHER" id="PTHR11063:SF8">
    <property type="entry name" value="DELTA-1-PYRROLINE-5-CARBOXYLATE SYNTHASE"/>
    <property type="match status" value="1"/>
</dbReference>
<sequence length="411" mass="44469">MKEIGIKALAAKDFLSTVTTQEKNKALLAIAQSLRNSSETIINENKTDLENGSKNGLSAGMLDRLLLDQKRIEDIAKAVEDVAALPDPCGRLLEETTRPNGLVIKKVSVPIGVIGIIYESRPNVTADAAVLCLKSSNAVILRGGKEAIHSNIAIVAAMRSALAACGFDENCIQLVTDTSRESANQMMRMNGYIDCLIPRGGKGLIRSVVENSTVPVIETGSGNCHIYVDESADIDMAANIIFNAKTQRISVCNACESLVIHSGILNRALPVIKKQLDEKQVEMRGDARAMLAAEGVLPASEEDFAAEYLDYKISVKTVDSLDEAIKHINKYSTGHSESIITQNEEHAREFMQRVDSSSVYVNASTRFTDGGEFGLGAEIGISTQKLHARGPMGLRELTTTKYLIFGNGQVR</sequence>
<dbReference type="NCBIfam" id="TIGR00407">
    <property type="entry name" value="proA"/>
    <property type="match status" value="1"/>
</dbReference>
<dbReference type="InterPro" id="IPR016162">
    <property type="entry name" value="Ald_DH_N"/>
</dbReference>
<dbReference type="CDD" id="cd07079">
    <property type="entry name" value="ALDH_F18-19_ProA-GPR"/>
    <property type="match status" value="1"/>
</dbReference>
<dbReference type="FunFam" id="3.40.309.10:FF:000006">
    <property type="entry name" value="Gamma-glutamyl phosphate reductase"/>
    <property type="match status" value="1"/>
</dbReference>
<dbReference type="PANTHER" id="PTHR11063">
    <property type="entry name" value="GLUTAMATE SEMIALDEHYDE DEHYDROGENASE"/>
    <property type="match status" value="1"/>
</dbReference>
<keyword evidence="7" id="KW-0963">Cytoplasm</keyword>
<comment type="subcellular location">
    <subcellularLocation>
        <location evidence="7">Cytoplasm</location>
    </subcellularLocation>
</comment>
<evidence type="ECO:0000256" key="5">
    <source>
        <dbReference type="ARBA" id="ARBA00023002"/>
    </source>
</evidence>
<evidence type="ECO:0000313" key="10">
    <source>
        <dbReference type="Proteomes" id="UP000823877"/>
    </source>
</evidence>
<comment type="catalytic activity">
    <reaction evidence="6 7">
        <text>L-glutamate 5-semialdehyde + phosphate + NADP(+) = L-glutamyl 5-phosphate + NADPH + H(+)</text>
        <dbReference type="Rhea" id="RHEA:19541"/>
        <dbReference type="ChEBI" id="CHEBI:15378"/>
        <dbReference type="ChEBI" id="CHEBI:43474"/>
        <dbReference type="ChEBI" id="CHEBI:57783"/>
        <dbReference type="ChEBI" id="CHEBI:58066"/>
        <dbReference type="ChEBI" id="CHEBI:58274"/>
        <dbReference type="ChEBI" id="CHEBI:58349"/>
        <dbReference type="EC" id="1.2.1.41"/>
    </reaction>
</comment>
<dbReference type="NCBIfam" id="NF001221">
    <property type="entry name" value="PRK00197.1"/>
    <property type="match status" value="1"/>
</dbReference>
<reference evidence="9" key="1">
    <citation type="journal article" date="2021" name="PeerJ">
        <title>Extensive microbial diversity within the chicken gut microbiome revealed by metagenomics and culture.</title>
        <authorList>
            <person name="Gilroy R."/>
            <person name="Ravi A."/>
            <person name="Getino M."/>
            <person name="Pursley I."/>
            <person name="Horton D.L."/>
            <person name="Alikhan N.F."/>
            <person name="Baker D."/>
            <person name="Gharbi K."/>
            <person name="Hall N."/>
            <person name="Watson M."/>
            <person name="Adriaenssens E.M."/>
            <person name="Foster-Nyarko E."/>
            <person name="Jarju S."/>
            <person name="Secka A."/>
            <person name="Antonio M."/>
            <person name="Oren A."/>
            <person name="Chaudhuri R.R."/>
            <person name="La Ragione R."/>
            <person name="Hildebrand F."/>
            <person name="Pallen M.J."/>
        </authorList>
    </citation>
    <scope>NUCLEOTIDE SEQUENCE</scope>
    <source>
        <strain evidence="9">CHK188-16595</strain>
    </source>
</reference>
<dbReference type="InterPro" id="IPR016161">
    <property type="entry name" value="Ald_DH/histidinol_DH"/>
</dbReference>
<dbReference type="Proteomes" id="UP000823877">
    <property type="component" value="Unassembled WGS sequence"/>
</dbReference>
<keyword evidence="4 7" id="KW-0521">NADP</keyword>
<comment type="similarity">
    <text evidence="7">Belongs to the gamma-glutamyl phosphate reductase family.</text>
</comment>
<dbReference type="HAMAP" id="MF_00412">
    <property type="entry name" value="ProA"/>
    <property type="match status" value="1"/>
</dbReference>
<comment type="caution">
    <text evidence="9">The sequence shown here is derived from an EMBL/GenBank/DDBJ whole genome shotgun (WGS) entry which is preliminary data.</text>
</comment>
<dbReference type="PIRSF" id="PIRSF000151">
    <property type="entry name" value="GPR"/>
    <property type="match status" value="1"/>
</dbReference>
<dbReference type="InterPro" id="IPR020593">
    <property type="entry name" value="G-glutamylP_reductase_CS"/>
</dbReference>
<evidence type="ECO:0000256" key="1">
    <source>
        <dbReference type="ARBA" id="ARBA00004985"/>
    </source>
</evidence>
<keyword evidence="3 7" id="KW-0641">Proline biosynthesis</keyword>
<evidence type="ECO:0000256" key="2">
    <source>
        <dbReference type="ARBA" id="ARBA00022605"/>
    </source>
</evidence>
<evidence type="ECO:0000313" key="9">
    <source>
        <dbReference type="EMBL" id="HJB74386.1"/>
    </source>
</evidence>
<dbReference type="InterPro" id="IPR012134">
    <property type="entry name" value="Glu-5-SA_DH"/>
</dbReference>
<evidence type="ECO:0000256" key="7">
    <source>
        <dbReference type="HAMAP-Rule" id="MF_00412"/>
    </source>
</evidence>
<name>A0A9D2S902_9FIRM</name>
<dbReference type="SUPFAM" id="SSF53720">
    <property type="entry name" value="ALDH-like"/>
    <property type="match status" value="1"/>
</dbReference>
<accession>A0A9D2S902</accession>
<organism evidence="9 10">
    <name type="scientific">Candidatus Eubacterium faecale</name>
    <dbReference type="NCBI Taxonomy" id="2838568"/>
    <lineage>
        <taxon>Bacteria</taxon>
        <taxon>Bacillati</taxon>
        <taxon>Bacillota</taxon>
        <taxon>Clostridia</taxon>
        <taxon>Eubacteriales</taxon>
        <taxon>Eubacteriaceae</taxon>
        <taxon>Eubacterium</taxon>
    </lineage>
</organism>
<dbReference type="AlphaFoldDB" id="A0A9D2S902"/>
<feature type="domain" description="Aldehyde dehydrogenase" evidence="8">
    <location>
        <begin position="313"/>
        <end position="374"/>
    </location>
</feature>
<comment type="pathway">
    <text evidence="1 7">Amino-acid biosynthesis; L-proline biosynthesis; L-glutamate 5-semialdehyde from L-glutamate: step 2/2.</text>
</comment>
<dbReference type="GO" id="GO:0050661">
    <property type="term" value="F:NADP binding"/>
    <property type="evidence" value="ECO:0007669"/>
    <property type="project" value="InterPro"/>
</dbReference>
<proteinExistence type="inferred from homology"/>